<dbReference type="InterPro" id="IPR050586">
    <property type="entry name" value="CPA3_Na-H_Antiporter_D"/>
</dbReference>
<dbReference type="EMBL" id="BLRY01000505">
    <property type="protein sequence ID" value="GFP28918.1"/>
    <property type="molecule type" value="Genomic_DNA"/>
</dbReference>
<evidence type="ECO:0000256" key="9">
    <source>
        <dbReference type="SAM" id="Phobius"/>
    </source>
</evidence>
<keyword evidence="12" id="KW-1185">Reference proteome</keyword>
<protein>
    <recommendedName>
        <fullName evidence="10">NADH:quinone oxidoreductase/Mrp antiporter transmembrane domain-containing protein</fullName>
    </recommendedName>
</protein>
<reference evidence="11 12" key="1">
    <citation type="journal article" date="2020" name="Front. Microbiol.">
        <title>Single-cell genomics of novel Actinobacteria with the Wood-Ljungdahl pathway discovered in a serpentinizing system.</title>
        <authorList>
            <person name="Merino N."/>
            <person name="Kawai M."/>
            <person name="Boyd E.S."/>
            <person name="Colman D.R."/>
            <person name="McGlynn S.E."/>
            <person name="Nealson K.H."/>
            <person name="Kurokawa K."/>
            <person name="Hongoh Y."/>
        </authorList>
    </citation>
    <scope>NUCLEOTIDE SEQUENCE [LARGE SCALE GENOMIC DNA]</scope>
    <source>
        <strain evidence="11 12">S33</strain>
    </source>
</reference>
<gene>
    <name evidence="11" type="ORF">HKBW3S33_02334</name>
</gene>
<dbReference type="Pfam" id="PF00361">
    <property type="entry name" value="Proton_antipo_M"/>
    <property type="match status" value="1"/>
</dbReference>
<comment type="caution">
    <text evidence="11">The sequence shown here is derived from an EMBL/GenBank/DDBJ whole genome shotgun (WGS) entry which is preliminary data.</text>
</comment>
<evidence type="ECO:0000256" key="4">
    <source>
        <dbReference type="ARBA" id="ARBA00022692"/>
    </source>
</evidence>
<dbReference type="PANTHER" id="PTHR42703">
    <property type="entry name" value="NADH DEHYDROGENASE"/>
    <property type="match status" value="1"/>
</dbReference>
<dbReference type="AlphaFoldDB" id="A0A6V8P9H1"/>
<name>A0A6V8P9H1_9ACTN</name>
<evidence type="ECO:0000256" key="7">
    <source>
        <dbReference type="RuleBase" id="RU000320"/>
    </source>
</evidence>
<evidence type="ECO:0000313" key="11">
    <source>
        <dbReference type="EMBL" id="GFP28918.1"/>
    </source>
</evidence>
<organism evidence="11 12">
    <name type="scientific">Candidatus Hakubella thermalkaliphila</name>
    <dbReference type="NCBI Taxonomy" id="2754717"/>
    <lineage>
        <taxon>Bacteria</taxon>
        <taxon>Bacillati</taxon>
        <taxon>Actinomycetota</taxon>
        <taxon>Actinomycetota incertae sedis</taxon>
        <taxon>Candidatus Hakubellales</taxon>
        <taxon>Candidatus Hakubellaceae</taxon>
        <taxon>Candidatus Hakubella</taxon>
    </lineage>
</organism>
<feature type="domain" description="NADH:quinone oxidoreductase/Mrp antiporter transmembrane" evidence="10">
    <location>
        <begin position="1"/>
        <end position="69"/>
    </location>
</feature>
<comment type="similarity">
    <text evidence="2">Belongs to the CPA3 antiporters (TC 2.A.63) subunit D family.</text>
</comment>
<dbReference type="InterPro" id="IPR001750">
    <property type="entry name" value="ND/Mrp_TM"/>
</dbReference>
<feature type="compositionally biased region" description="Low complexity" evidence="8">
    <location>
        <begin position="61"/>
        <end position="70"/>
    </location>
</feature>
<accession>A0A6V8P9H1</accession>
<evidence type="ECO:0000256" key="5">
    <source>
        <dbReference type="ARBA" id="ARBA00022989"/>
    </source>
</evidence>
<feature type="transmembrane region" description="Helical" evidence="9">
    <location>
        <begin position="32"/>
        <end position="56"/>
    </location>
</feature>
<keyword evidence="4 7" id="KW-0812">Transmembrane</keyword>
<dbReference type="GO" id="GO:0005886">
    <property type="term" value="C:plasma membrane"/>
    <property type="evidence" value="ECO:0007669"/>
    <property type="project" value="UniProtKB-SubCell"/>
</dbReference>
<feature type="non-terminal residue" evidence="11">
    <location>
        <position position="1"/>
    </location>
</feature>
<feature type="region of interest" description="Disordered" evidence="8">
    <location>
        <begin position="60"/>
        <end position="86"/>
    </location>
</feature>
<evidence type="ECO:0000256" key="1">
    <source>
        <dbReference type="ARBA" id="ARBA00004651"/>
    </source>
</evidence>
<dbReference type="Proteomes" id="UP000591948">
    <property type="component" value="Unassembled WGS sequence"/>
</dbReference>
<keyword evidence="6 9" id="KW-0472">Membrane</keyword>
<evidence type="ECO:0000256" key="8">
    <source>
        <dbReference type="SAM" id="MobiDB-lite"/>
    </source>
</evidence>
<keyword evidence="3" id="KW-1003">Cell membrane</keyword>
<evidence type="ECO:0000259" key="10">
    <source>
        <dbReference type="Pfam" id="PF00361"/>
    </source>
</evidence>
<feature type="compositionally biased region" description="Basic residues" evidence="8">
    <location>
        <begin position="77"/>
        <end position="86"/>
    </location>
</feature>
<comment type="subcellular location">
    <subcellularLocation>
        <location evidence="1">Cell membrane</location>
        <topology evidence="1">Multi-pass membrane protein</topology>
    </subcellularLocation>
    <subcellularLocation>
        <location evidence="7">Membrane</location>
        <topology evidence="7">Multi-pass membrane protein</topology>
    </subcellularLocation>
</comment>
<evidence type="ECO:0000256" key="3">
    <source>
        <dbReference type="ARBA" id="ARBA00022475"/>
    </source>
</evidence>
<dbReference type="PANTHER" id="PTHR42703:SF1">
    <property type="entry name" value="NA(+)_H(+) ANTIPORTER SUBUNIT D1"/>
    <property type="match status" value="1"/>
</dbReference>
<sequence>AIALLYLVTGNLYFTFMSEAFPEAMVLYPNNLLVALGLLVVGLGVKAALFPLHVWLPDAHSSAPSPSSAATRDKSKGKLKGSSPKRRQLTARIAMGINIL</sequence>
<keyword evidence="5 9" id="KW-1133">Transmembrane helix</keyword>
<proteinExistence type="inferred from homology"/>
<evidence type="ECO:0000256" key="2">
    <source>
        <dbReference type="ARBA" id="ARBA00005346"/>
    </source>
</evidence>
<evidence type="ECO:0000313" key="12">
    <source>
        <dbReference type="Proteomes" id="UP000591948"/>
    </source>
</evidence>
<evidence type="ECO:0000256" key="6">
    <source>
        <dbReference type="ARBA" id="ARBA00023136"/>
    </source>
</evidence>